<dbReference type="AlphaFoldDB" id="A0A843UWL9"/>
<dbReference type="EMBL" id="NMUH01001021">
    <property type="protein sequence ID" value="MQL87991.1"/>
    <property type="molecule type" value="Genomic_DNA"/>
</dbReference>
<organism evidence="1 2">
    <name type="scientific">Colocasia esculenta</name>
    <name type="common">Wild taro</name>
    <name type="synonym">Arum esculentum</name>
    <dbReference type="NCBI Taxonomy" id="4460"/>
    <lineage>
        <taxon>Eukaryota</taxon>
        <taxon>Viridiplantae</taxon>
        <taxon>Streptophyta</taxon>
        <taxon>Embryophyta</taxon>
        <taxon>Tracheophyta</taxon>
        <taxon>Spermatophyta</taxon>
        <taxon>Magnoliopsida</taxon>
        <taxon>Liliopsida</taxon>
        <taxon>Araceae</taxon>
        <taxon>Aroideae</taxon>
        <taxon>Colocasieae</taxon>
        <taxon>Colocasia</taxon>
    </lineage>
</organism>
<comment type="caution">
    <text evidence="1">The sequence shown here is derived from an EMBL/GenBank/DDBJ whole genome shotgun (WGS) entry which is preliminary data.</text>
</comment>
<gene>
    <name evidence="1" type="ORF">Taro_020547</name>
</gene>
<evidence type="ECO:0000313" key="2">
    <source>
        <dbReference type="Proteomes" id="UP000652761"/>
    </source>
</evidence>
<protein>
    <submittedName>
        <fullName evidence="1">Uncharacterized protein</fullName>
    </submittedName>
</protein>
<accession>A0A843UWL9</accession>
<name>A0A843UWL9_COLES</name>
<reference evidence="1" key="1">
    <citation type="submission" date="2017-07" db="EMBL/GenBank/DDBJ databases">
        <title>Taro Niue Genome Assembly and Annotation.</title>
        <authorList>
            <person name="Atibalentja N."/>
            <person name="Keating K."/>
            <person name="Fields C.J."/>
        </authorList>
    </citation>
    <scope>NUCLEOTIDE SEQUENCE</scope>
    <source>
        <strain evidence="1">Niue_2</strain>
        <tissue evidence="1">Leaf</tissue>
    </source>
</reference>
<proteinExistence type="predicted"/>
<sequence>MAKGFSPRCCEEERRVAVWVKDYGFSAVWLLVVLHSVFPWKGSCNFFMWCGDFLAFGPSCSAKCQCNRDQMMQKLVQENEILRKWVQELQLQLEKKTMIVATLARVISTMTTDEADN</sequence>
<dbReference type="Proteomes" id="UP000652761">
    <property type="component" value="Unassembled WGS sequence"/>
</dbReference>
<keyword evidence="2" id="KW-1185">Reference proteome</keyword>
<evidence type="ECO:0000313" key="1">
    <source>
        <dbReference type="EMBL" id="MQL87991.1"/>
    </source>
</evidence>